<keyword evidence="7 8" id="KW-0963">Cytoplasm</keyword>
<evidence type="ECO:0000256" key="4">
    <source>
        <dbReference type="ARBA" id="ARBA00023239"/>
    </source>
</evidence>
<dbReference type="AlphaFoldDB" id="A0A4U8SXK3"/>
<dbReference type="Pfam" id="PF00762">
    <property type="entry name" value="Ferrochelatase"/>
    <property type="match status" value="1"/>
</dbReference>
<evidence type="ECO:0000256" key="7">
    <source>
        <dbReference type="HAMAP-Rule" id="MF_00323"/>
    </source>
</evidence>
<protein>
    <recommendedName>
        <fullName evidence="7 8">Ferrochelatase</fullName>
        <ecNumber evidence="7 8">4.98.1.1</ecNumber>
    </recommendedName>
    <alternativeName>
        <fullName evidence="7">Heme synthase</fullName>
    </alternativeName>
    <alternativeName>
        <fullName evidence="7">Protoheme ferro-lyase</fullName>
    </alternativeName>
</protein>
<dbReference type="GO" id="GO:0004325">
    <property type="term" value="F:ferrochelatase activity"/>
    <property type="evidence" value="ECO:0007669"/>
    <property type="project" value="UniProtKB-UniRule"/>
</dbReference>
<comment type="similarity">
    <text evidence="1 7 8">Belongs to the ferrochelatase family.</text>
</comment>
<dbReference type="GO" id="GO:0006783">
    <property type="term" value="P:heme biosynthetic process"/>
    <property type="evidence" value="ECO:0007669"/>
    <property type="project" value="UniProtKB-UniRule"/>
</dbReference>
<dbReference type="NCBIfam" id="TIGR00109">
    <property type="entry name" value="hemH"/>
    <property type="match status" value="1"/>
</dbReference>
<dbReference type="InterPro" id="IPR033644">
    <property type="entry name" value="Ferrochelatase_C"/>
</dbReference>
<keyword evidence="10" id="KW-1185">Reference proteome</keyword>
<keyword evidence="3 7" id="KW-0350">Heme biosynthesis</keyword>
<feature type="binding site" evidence="7">
    <location>
        <position position="189"/>
    </location>
    <ligand>
        <name>Fe(2+)</name>
        <dbReference type="ChEBI" id="CHEBI:29033"/>
    </ligand>
</feature>
<keyword evidence="5 7" id="KW-0627">Porphyrin biosynthesis</keyword>
<evidence type="ECO:0000256" key="1">
    <source>
        <dbReference type="ARBA" id="ARBA00007718"/>
    </source>
</evidence>
<dbReference type="InterPro" id="IPR019772">
    <property type="entry name" value="Ferrochelatase_AS"/>
</dbReference>
<evidence type="ECO:0000313" key="10">
    <source>
        <dbReference type="Proteomes" id="UP000029921"/>
    </source>
</evidence>
<dbReference type="Gene3D" id="3.40.50.1400">
    <property type="match status" value="2"/>
</dbReference>
<dbReference type="RefSeq" id="WP_084584180.1">
    <property type="nucleotide sequence ID" value="NZ_JRPE02000011.1"/>
</dbReference>
<evidence type="ECO:0000256" key="6">
    <source>
        <dbReference type="ARBA" id="ARBA00024536"/>
    </source>
</evidence>
<evidence type="ECO:0000256" key="8">
    <source>
        <dbReference type="RuleBase" id="RU000607"/>
    </source>
</evidence>
<dbReference type="Proteomes" id="UP000029921">
    <property type="component" value="Unassembled WGS sequence"/>
</dbReference>
<keyword evidence="7" id="KW-0479">Metal-binding</keyword>
<evidence type="ECO:0000256" key="5">
    <source>
        <dbReference type="ARBA" id="ARBA00023244"/>
    </source>
</evidence>
<dbReference type="GO" id="GO:0005737">
    <property type="term" value="C:cytoplasm"/>
    <property type="evidence" value="ECO:0007669"/>
    <property type="project" value="UniProtKB-SubCell"/>
</dbReference>
<dbReference type="UniPathway" id="UPA00252">
    <property type="reaction ID" value="UER00325"/>
</dbReference>
<comment type="function">
    <text evidence="7 8">Catalyzes the ferrous insertion into protoporphyrin IX.</text>
</comment>
<dbReference type="CDD" id="cd03411">
    <property type="entry name" value="Ferrochelatase_N"/>
    <property type="match status" value="1"/>
</dbReference>
<comment type="pathway">
    <text evidence="7 8">Porphyrin-containing compound metabolism; protoheme biosynthesis; protoheme from protoporphyrin-IX: step 1/1.</text>
</comment>
<dbReference type="InterPro" id="IPR001015">
    <property type="entry name" value="Ferrochelatase"/>
</dbReference>
<comment type="catalytic activity">
    <reaction evidence="6">
        <text>Fe-coproporphyrin III + 2 H(+) = coproporphyrin III + Fe(2+)</text>
        <dbReference type="Rhea" id="RHEA:49572"/>
        <dbReference type="ChEBI" id="CHEBI:15378"/>
        <dbReference type="ChEBI" id="CHEBI:29033"/>
        <dbReference type="ChEBI" id="CHEBI:68438"/>
        <dbReference type="ChEBI" id="CHEBI:131725"/>
        <dbReference type="EC" id="4.99.1.9"/>
    </reaction>
    <physiologicalReaction direction="right-to-left" evidence="6">
        <dbReference type="Rhea" id="RHEA:49574"/>
    </physiologicalReaction>
</comment>
<comment type="subcellular location">
    <subcellularLocation>
        <location evidence="7 8">Cytoplasm</location>
    </subcellularLocation>
</comment>
<dbReference type="EMBL" id="JRPE02000011">
    <property type="protein sequence ID" value="TLD91671.1"/>
    <property type="molecule type" value="Genomic_DNA"/>
</dbReference>
<comment type="caution">
    <text evidence="9">The sequence shown here is derived from an EMBL/GenBank/DDBJ whole genome shotgun (WGS) entry which is preliminary data.</text>
</comment>
<dbReference type="GO" id="GO:0046872">
    <property type="term" value="F:metal ion binding"/>
    <property type="evidence" value="ECO:0007669"/>
    <property type="project" value="UniProtKB-KW"/>
</dbReference>
<dbReference type="EC" id="4.98.1.1" evidence="7 8"/>
<sequence length="319" mass="36083">MKSQAVVLLNMGAPSSLFEVESFLKNMFNDPLILGIKNNFGRKMLASFITHKRLEDTKKNYQAIGGKSPLLEHTANLVKTLNALDSKRLYTFAMRYTPPFAYGVLDELKSQNIQSLVLFSLYPQFCTATIHSSLLDAKAALKSLNFSPKLLEISHYHAHPSYIACIVEKIKQALKGEDSKDFVLLLSAHSLPQSRIEQGDPYQKQCEENKAALESALQQQGIMFKKIALSYQSKVGKMKWLEPSTRDAITHFKNEKLIIFPLSFTLDNSETDYELKILYANHAQNLEIKDYRVCDCFNADVSFANTIIELIQGVSDEKN</sequence>
<gene>
    <name evidence="7" type="primary">hemH</name>
    <name evidence="9" type="ORF">LS74_007780</name>
</gene>
<dbReference type="PANTHER" id="PTHR11108">
    <property type="entry name" value="FERROCHELATASE"/>
    <property type="match status" value="1"/>
</dbReference>
<evidence type="ECO:0000256" key="3">
    <source>
        <dbReference type="ARBA" id="ARBA00023133"/>
    </source>
</evidence>
<keyword evidence="4 7" id="KW-0456">Lyase</keyword>
<keyword evidence="2 7" id="KW-0408">Iron</keyword>
<proteinExistence type="inferred from homology"/>
<dbReference type="PROSITE" id="PS00534">
    <property type="entry name" value="FERROCHELATASE"/>
    <property type="match status" value="1"/>
</dbReference>
<dbReference type="InterPro" id="IPR033659">
    <property type="entry name" value="Ferrochelatase_N"/>
</dbReference>
<dbReference type="SUPFAM" id="SSF53800">
    <property type="entry name" value="Chelatase"/>
    <property type="match status" value="1"/>
</dbReference>
<organism evidence="9 10">
    <name type="scientific">Helicobacter magdeburgensis</name>
    <dbReference type="NCBI Taxonomy" id="471858"/>
    <lineage>
        <taxon>Bacteria</taxon>
        <taxon>Pseudomonadati</taxon>
        <taxon>Campylobacterota</taxon>
        <taxon>Epsilonproteobacteria</taxon>
        <taxon>Campylobacterales</taxon>
        <taxon>Helicobacteraceae</taxon>
        <taxon>Helicobacter</taxon>
    </lineage>
</organism>
<dbReference type="HAMAP" id="MF_00323">
    <property type="entry name" value="Ferrochelatase"/>
    <property type="match status" value="1"/>
</dbReference>
<comment type="catalytic activity">
    <reaction evidence="7 8">
        <text>heme b + 2 H(+) = protoporphyrin IX + Fe(2+)</text>
        <dbReference type="Rhea" id="RHEA:22584"/>
        <dbReference type="ChEBI" id="CHEBI:15378"/>
        <dbReference type="ChEBI" id="CHEBI:29033"/>
        <dbReference type="ChEBI" id="CHEBI:57306"/>
        <dbReference type="ChEBI" id="CHEBI:60344"/>
        <dbReference type="EC" id="4.98.1.1"/>
    </reaction>
</comment>
<dbReference type="PANTHER" id="PTHR11108:SF1">
    <property type="entry name" value="FERROCHELATASE, MITOCHONDRIAL"/>
    <property type="match status" value="1"/>
</dbReference>
<reference evidence="9 10" key="1">
    <citation type="journal article" date="2014" name="Genome Announc.">
        <title>Draft genome sequences of eight enterohepatic helicobacter species isolated from both laboratory and wild rodents.</title>
        <authorList>
            <person name="Sheh A."/>
            <person name="Shen Z."/>
            <person name="Fox J.G."/>
        </authorList>
    </citation>
    <scope>NUCLEOTIDE SEQUENCE [LARGE SCALE GENOMIC DNA]</scope>
    <source>
        <strain evidence="9 10">MIT 96-1001</strain>
    </source>
</reference>
<feature type="binding site" evidence="7">
    <location>
        <position position="270"/>
    </location>
    <ligand>
        <name>Fe(2+)</name>
        <dbReference type="ChEBI" id="CHEBI:29033"/>
    </ligand>
</feature>
<dbReference type="CDD" id="cd00419">
    <property type="entry name" value="Ferrochelatase_C"/>
    <property type="match status" value="1"/>
</dbReference>
<accession>A0A4U8SXK3</accession>
<name>A0A4U8SXK3_9HELI</name>
<evidence type="ECO:0000256" key="2">
    <source>
        <dbReference type="ARBA" id="ARBA00023004"/>
    </source>
</evidence>
<evidence type="ECO:0000313" key="9">
    <source>
        <dbReference type="EMBL" id="TLD91671.1"/>
    </source>
</evidence>